<dbReference type="EMBL" id="SMBU01000003">
    <property type="protein sequence ID" value="TCV03584.1"/>
    <property type="molecule type" value="Genomic_DNA"/>
</dbReference>
<dbReference type="Proteomes" id="UP000295110">
    <property type="component" value="Unassembled WGS sequence"/>
</dbReference>
<evidence type="ECO:0000313" key="1">
    <source>
        <dbReference type="EMBL" id="TCV03584.1"/>
    </source>
</evidence>
<keyword evidence="2" id="KW-1185">Reference proteome</keyword>
<protein>
    <recommendedName>
        <fullName evidence="3">Quercetin dioxygenase-like cupin family protein</fullName>
    </recommendedName>
</protein>
<sequence length="108" mass="11397">MAIAHATPGQAIDIRPAAADPDGARTVALFKSRDLEVMRLVLPAGKALPPHKVAREITIQCISGALAVNTAAGRHELKAGQLLYLDREAMHDVQALEDAMALVTVALP</sequence>
<dbReference type="RefSeq" id="WP_132570073.1">
    <property type="nucleotide sequence ID" value="NZ_CBCSGL010000002.1"/>
</dbReference>
<comment type="caution">
    <text evidence="1">The sequence shown here is derived from an EMBL/GenBank/DDBJ whole genome shotgun (WGS) entry which is preliminary data.</text>
</comment>
<evidence type="ECO:0008006" key="3">
    <source>
        <dbReference type="Google" id="ProtNLM"/>
    </source>
</evidence>
<dbReference type="InterPro" id="IPR014710">
    <property type="entry name" value="RmlC-like_jellyroll"/>
</dbReference>
<gene>
    <name evidence="1" type="ORF">EV671_1003242</name>
</gene>
<organism evidence="1 2">
    <name type="scientific">Roseateles saccharophilus</name>
    <name type="common">Pseudomonas saccharophila</name>
    <dbReference type="NCBI Taxonomy" id="304"/>
    <lineage>
        <taxon>Bacteria</taxon>
        <taxon>Pseudomonadati</taxon>
        <taxon>Pseudomonadota</taxon>
        <taxon>Betaproteobacteria</taxon>
        <taxon>Burkholderiales</taxon>
        <taxon>Sphaerotilaceae</taxon>
        <taxon>Roseateles</taxon>
    </lineage>
</organism>
<dbReference type="OrthoDB" id="8265259at2"/>
<name>A0A4R3VIF5_ROSSA</name>
<dbReference type="SUPFAM" id="SSF51182">
    <property type="entry name" value="RmlC-like cupins"/>
    <property type="match status" value="1"/>
</dbReference>
<reference evidence="1 2" key="1">
    <citation type="submission" date="2019-03" db="EMBL/GenBank/DDBJ databases">
        <title>Genomic Encyclopedia of Type Strains, Phase IV (KMG-IV): sequencing the most valuable type-strain genomes for metagenomic binning, comparative biology and taxonomic classification.</title>
        <authorList>
            <person name="Goeker M."/>
        </authorList>
    </citation>
    <scope>NUCLEOTIDE SEQUENCE [LARGE SCALE GENOMIC DNA]</scope>
    <source>
        <strain evidence="1 2">DSM 654</strain>
    </source>
</reference>
<dbReference type="InterPro" id="IPR011051">
    <property type="entry name" value="RmlC_Cupin_sf"/>
</dbReference>
<dbReference type="Gene3D" id="2.60.120.10">
    <property type="entry name" value="Jelly Rolls"/>
    <property type="match status" value="1"/>
</dbReference>
<proteinExistence type="predicted"/>
<accession>A0A4R3VIF5</accession>
<dbReference type="AlphaFoldDB" id="A0A4R3VIF5"/>
<evidence type="ECO:0000313" key="2">
    <source>
        <dbReference type="Proteomes" id="UP000295110"/>
    </source>
</evidence>